<proteinExistence type="predicted"/>
<accession>A0A437QIY8</accession>
<dbReference type="Proteomes" id="UP000283077">
    <property type="component" value="Unassembled WGS sequence"/>
</dbReference>
<organism evidence="1 2">
    <name type="scientific">Rheinheimera riviphila</name>
    <dbReference type="NCBI Taxonomy" id="1834037"/>
    <lineage>
        <taxon>Bacteria</taxon>
        <taxon>Pseudomonadati</taxon>
        <taxon>Pseudomonadota</taxon>
        <taxon>Gammaproteobacteria</taxon>
        <taxon>Chromatiales</taxon>
        <taxon>Chromatiaceae</taxon>
        <taxon>Rheinheimera</taxon>
    </lineage>
</organism>
<protein>
    <submittedName>
        <fullName evidence="1">Uncharacterized protein</fullName>
    </submittedName>
</protein>
<keyword evidence="2" id="KW-1185">Reference proteome</keyword>
<gene>
    <name evidence="1" type="ORF">EOE67_15305</name>
</gene>
<reference evidence="1 2" key="1">
    <citation type="submission" date="2019-01" db="EMBL/GenBank/DDBJ databases">
        <authorList>
            <person name="Chen W.-M."/>
        </authorList>
    </citation>
    <scope>NUCLEOTIDE SEQUENCE [LARGE SCALE GENOMIC DNA]</scope>
    <source>
        <strain evidence="1 2">KYPC3</strain>
    </source>
</reference>
<dbReference type="EMBL" id="SACS01000018">
    <property type="protein sequence ID" value="RVU34414.1"/>
    <property type="molecule type" value="Genomic_DNA"/>
</dbReference>
<dbReference type="RefSeq" id="WP_127700211.1">
    <property type="nucleotide sequence ID" value="NZ_SACS01000018.1"/>
</dbReference>
<comment type="caution">
    <text evidence="1">The sequence shown here is derived from an EMBL/GenBank/DDBJ whole genome shotgun (WGS) entry which is preliminary data.</text>
</comment>
<name>A0A437QIY8_9GAMM</name>
<sequence length="200" mass="22561">MKLLNLYIGRGVFICVALGLLNACSKQYDVVDGADIRIIQKKEYMSQVTRFETSNQQKIRYVVTTTLDNKHLIISLSSTFVARDTGFAIAVHCASATLHYRGKDYSPVAYQTRLNIKNCDQKGWISAAGSRFPDADNGDLDIVFSLDEALTDDFQITLPAILEVDTMDTLPAAENFANIHQTKLTMHRQWFRENLYSGIR</sequence>
<dbReference type="AlphaFoldDB" id="A0A437QIY8"/>
<evidence type="ECO:0000313" key="1">
    <source>
        <dbReference type="EMBL" id="RVU34414.1"/>
    </source>
</evidence>
<evidence type="ECO:0000313" key="2">
    <source>
        <dbReference type="Proteomes" id="UP000283077"/>
    </source>
</evidence>